<comment type="caution">
    <text evidence="3">The sequence shown here is derived from an EMBL/GenBank/DDBJ whole genome shotgun (WGS) entry which is preliminary data.</text>
</comment>
<organism evidence="3 4">
    <name type="scientific">Mycobacteroides chelonae</name>
    <name type="common">Mycobacterium chelonae</name>
    <dbReference type="NCBI Taxonomy" id="1774"/>
    <lineage>
        <taxon>Bacteria</taxon>
        <taxon>Bacillati</taxon>
        <taxon>Actinomycetota</taxon>
        <taxon>Actinomycetes</taxon>
        <taxon>Mycobacteriales</taxon>
        <taxon>Mycobacteriaceae</taxon>
        <taxon>Mycobacteroides</taxon>
    </lineage>
</organism>
<feature type="signal peptide" evidence="2">
    <location>
        <begin position="1"/>
        <end position="18"/>
    </location>
</feature>
<evidence type="ECO:0000256" key="2">
    <source>
        <dbReference type="SAM" id="SignalP"/>
    </source>
</evidence>
<dbReference type="PROSITE" id="PS51257">
    <property type="entry name" value="PROKAR_LIPOPROTEIN"/>
    <property type="match status" value="1"/>
</dbReference>
<evidence type="ECO:0000313" key="3">
    <source>
        <dbReference type="EMBL" id="OHU47368.1"/>
    </source>
</evidence>
<protein>
    <submittedName>
        <fullName evidence="3">Uncharacterized protein</fullName>
    </submittedName>
</protein>
<feature type="chain" id="PRO_5010185598" evidence="2">
    <location>
        <begin position="19"/>
        <end position="161"/>
    </location>
</feature>
<keyword evidence="2" id="KW-0732">Signal</keyword>
<reference evidence="3 4" key="1">
    <citation type="submission" date="2016-10" db="EMBL/GenBank/DDBJ databases">
        <title>Evaluation of Human, Veterinary and Environmental Mycobacterium chelonae Isolates by Core Genome Phylogenomic Analysis, Targeted Gene Comparison, and Anti-microbial Susceptibility Patterns: A Tale of Mistaken Identities.</title>
        <authorList>
            <person name="Fogelson S.B."/>
            <person name="Camus A.C."/>
            <person name="Lorenz W."/>
            <person name="Vasireddy R."/>
            <person name="Vasireddy S."/>
            <person name="Smith T."/>
            <person name="Brown-Elliott B.A."/>
            <person name="Wallace R.J.Jr."/>
            <person name="Hasan N.A."/>
            <person name="Reischl U."/>
            <person name="Sanchez S."/>
        </authorList>
    </citation>
    <scope>NUCLEOTIDE SEQUENCE [LARGE SCALE GENOMIC DNA]</scope>
    <source>
        <strain evidence="3 4">15515</strain>
    </source>
</reference>
<proteinExistence type="predicted"/>
<feature type="region of interest" description="Disordered" evidence="1">
    <location>
        <begin position="23"/>
        <end position="47"/>
    </location>
</feature>
<sequence>MRGKQKLTVLLIASTAIAAGCGREPEPMTAQVPPDHVVDGPRKAPRPPLPAPIPDAMMCGSFATIDQLVYGGHAPDIPAPSGLAPTRPPTDYIGVADALNNTEIKGTSPVLNAAINAYVYAVTNLGAAINHNEPKDRIQDMRDLVGRTGNTVTVFCSQYQK</sequence>
<evidence type="ECO:0000256" key="1">
    <source>
        <dbReference type="SAM" id="MobiDB-lite"/>
    </source>
</evidence>
<name>A0A1S1LD78_MYCCH</name>
<gene>
    <name evidence="3" type="ORF">BKG82_27355</name>
</gene>
<dbReference type="Proteomes" id="UP000180043">
    <property type="component" value="Unassembled WGS sequence"/>
</dbReference>
<accession>A0A1S1LD78</accession>
<dbReference type="EMBL" id="MLIQ01000042">
    <property type="protein sequence ID" value="OHU47368.1"/>
    <property type="molecule type" value="Genomic_DNA"/>
</dbReference>
<evidence type="ECO:0000313" key="4">
    <source>
        <dbReference type="Proteomes" id="UP000180043"/>
    </source>
</evidence>
<dbReference type="RefSeq" id="WP_070947987.1">
    <property type="nucleotide sequence ID" value="NZ_MLIQ01000042.1"/>
</dbReference>
<dbReference type="AlphaFoldDB" id="A0A1S1LD78"/>